<proteinExistence type="predicted"/>
<gene>
    <name evidence="2" type="ORF">QE404_002416</name>
</gene>
<feature type="compositionally biased region" description="Basic and acidic residues" evidence="1">
    <location>
        <begin position="1"/>
        <end position="12"/>
    </location>
</feature>
<evidence type="ECO:0000313" key="3">
    <source>
        <dbReference type="Proteomes" id="UP001225072"/>
    </source>
</evidence>
<keyword evidence="3" id="KW-1185">Reference proteome</keyword>
<sequence>MILTKEHEKAGSGDEPANQKNEYTLKIKIESGKYIPPILAEL</sequence>
<organism evidence="2 3">
    <name type="scientific">Chryseobacterium camelliae</name>
    <dbReference type="NCBI Taxonomy" id="1265445"/>
    <lineage>
        <taxon>Bacteria</taxon>
        <taxon>Pseudomonadati</taxon>
        <taxon>Bacteroidota</taxon>
        <taxon>Flavobacteriia</taxon>
        <taxon>Flavobacteriales</taxon>
        <taxon>Weeksellaceae</taxon>
        <taxon>Chryseobacterium group</taxon>
        <taxon>Chryseobacterium</taxon>
    </lineage>
</organism>
<dbReference type="EMBL" id="JAUTAL010000001">
    <property type="protein sequence ID" value="MDQ1097269.1"/>
    <property type="molecule type" value="Genomic_DNA"/>
</dbReference>
<protein>
    <submittedName>
        <fullName evidence="2">Uncharacterized protein</fullName>
    </submittedName>
</protein>
<name>A0ABU0TJQ4_9FLAO</name>
<reference evidence="2 3" key="1">
    <citation type="submission" date="2023-07" db="EMBL/GenBank/DDBJ databases">
        <title>Functional and genomic diversity of the sorghum phyllosphere microbiome.</title>
        <authorList>
            <person name="Shade A."/>
        </authorList>
    </citation>
    <scope>NUCLEOTIDE SEQUENCE [LARGE SCALE GENOMIC DNA]</scope>
    <source>
        <strain evidence="2 3">SORGH_AS_1064</strain>
    </source>
</reference>
<feature type="region of interest" description="Disordered" evidence="1">
    <location>
        <begin position="1"/>
        <end position="20"/>
    </location>
</feature>
<comment type="caution">
    <text evidence="2">The sequence shown here is derived from an EMBL/GenBank/DDBJ whole genome shotgun (WGS) entry which is preliminary data.</text>
</comment>
<dbReference type="Proteomes" id="UP001225072">
    <property type="component" value="Unassembled WGS sequence"/>
</dbReference>
<evidence type="ECO:0000313" key="2">
    <source>
        <dbReference type="EMBL" id="MDQ1097269.1"/>
    </source>
</evidence>
<evidence type="ECO:0000256" key="1">
    <source>
        <dbReference type="SAM" id="MobiDB-lite"/>
    </source>
</evidence>
<accession>A0ABU0TJQ4</accession>